<dbReference type="EMBL" id="DVKQ01000002">
    <property type="protein sequence ID" value="HIT36863.1"/>
    <property type="molecule type" value="Genomic_DNA"/>
</dbReference>
<organism evidence="1 2">
    <name type="scientific">Candidatus Onthousia faecipullorum</name>
    <dbReference type="NCBI Taxonomy" id="2840887"/>
    <lineage>
        <taxon>Bacteria</taxon>
        <taxon>Bacillati</taxon>
        <taxon>Bacillota</taxon>
        <taxon>Bacilli</taxon>
        <taxon>Candidatus Onthousia</taxon>
    </lineage>
</organism>
<proteinExistence type="predicted"/>
<dbReference type="Proteomes" id="UP000886833">
    <property type="component" value="Unassembled WGS sequence"/>
</dbReference>
<sequence length="85" mass="9720">MCKVGDVIVIDKYISDDGTVLSRHFFVVIDDNIDEIKGLKYDFVANVMSSFKDEKHKHRKLKYKENVGVTSDDIISDNKNIEAIV</sequence>
<gene>
    <name evidence="1" type="ORF">IAB59_00060</name>
</gene>
<reference evidence="1" key="2">
    <citation type="journal article" date="2021" name="PeerJ">
        <title>Extensive microbial diversity within the chicken gut microbiome revealed by metagenomics and culture.</title>
        <authorList>
            <person name="Gilroy R."/>
            <person name="Ravi A."/>
            <person name="Getino M."/>
            <person name="Pursley I."/>
            <person name="Horton D.L."/>
            <person name="Alikhan N.F."/>
            <person name="Baker D."/>
            <person name="Gharbi K."/>
            <person name="Hall N."/>
            <person name="Watson M."/>
            <person name="Adriaenssens E.M."/>
            <person name="Foster-Nyarko E."/>
            <person name="Jarju S."/>
            <person name="Secka A."/>
            <person name="Antonio M."/>
            <person name="Oren A."/>
            <person name="Chaudhuri R.R."/>
            <person name="La Ragione R."/>
            <person name="Hildebrand F."/>
            <person name="Pallen M.J."/>
        </authorList>
    </citation>
    <scope>NUCLEOTIDE SEQUENCE</scope>
    <source>
        <strain evidence="1">CHK195-26880</strain>
    </source>
</reference>
<evidence type="ECO:0000313" key="2">
    <source>
        <dbReference type="Proteomes" id="UP000886833"/>
    </source>
</evidence>
<dbReference type="AlphaFoldDB" id="A0A9D1G9S0"/>
<protein>
    <submittedName>
        <fullName evidence="1">Uncharacterized protein</fullName>
    </submittedName>
</protein>
<evidence type="ECO:0000313" key="1">
    <source>
        <dbReference type="EMBL" id="HIT36863.1"/>
    </source>
</evidence>
<comment type="caution">
    <text evidence="1">The sequence shown here is derived from an EMBL/GenBank/DDBJ whole genome shotgun (WGS) entry which is preliminary data.</text>
</comment>
<name>A0A9D1G9S0_9FIRM</name>
<reference evidence="1" key="1">
    <citation type="submission" date="2020-10" db="EMBL/GenBank/DDBJ databases">
        <authorList>
            <person name="Gilroy R."/>
        </authorList>
    </citation>
    <scope>NUCLEOTIDE SEQUENCE</scope>
    <source>
        <strain evidence="1">CHK195-26880</strain>
    </source>
</reference>
<accession>A0A9D1G9S0</accession>